<name>A0A426YLW8_ENSVE</name>
<sequence>MVKLVFRDRDFDSVSKSPERFLGGEDQEFHFSLDYSRRYSYLSRGVRWYECLMGLVFSAAPGYDPAPSDAFADSQDKVAVEPQAVHEDERRSSEICRSWTAGCPFRHGWHGGCSNHLTSVDQNFDFSVLSN</sequence>
<comment type="caution">
    <text evidence="1">The sequence shown here is derived from an EMBL/GenBank/DDBJ whole genome shotgun (WGS) entry which is preliminary data.</text>
</comment>
<dbReference type="Proteomes" id="UP000287651">
    <property type="component" value="Unassembled WGS sequence"/>
</dbReference>
<accession>A0A426YLW8</accession>
<dbReference type="AlphaFoldDB" id="A0A426YLW8"/>
<evidence type="ECO:0000313" key="1">
    <source>
        <dbReference type="EMBL" id="RRT52717.1"/>
    </source>
</evidence>
<organism evidence="1 2">
    <name type="scientific">Ensete ventricosum</name>
    <name type="common">Abyssinian banana</name>
    <name type="synonym">Musa ensete</name>
    <dbReference type="NCBI Taxonomy" id="4639"/>
    <lineage>
        <taxon>Eukaryota</taxon>
        <taxon>Viridiplantae</taxon>
        <taxon>Streptophyta</taxon>
        <taxon>Embryophyta</taxon>
        <taxon>Tracheophyta</taxon>
        <taxon>Spermatophyta</taxon>
        <taxon>Magnoliopsida</taxon>
        <taxon>Liliopsida</taxon>
        <taxon>Zingiberales</taxon>
        <taxon>Musaceae</taxon>
        <taxon>Ensete</taxon>
    </lineage>
</organism>
<gene>
    <name evidence="1" type="ORF">B296_00003685</name>
</gene>
<dbReference type="EMBL" id="AMZH03011522">
    <property type="protein sequence ID" value="RRT52717.1"/>
    <property type="molecule type" value="Genomic_DNA"/>
</dbReference>
<protein>
    <submittedName>
        <fullName evidence="1">Uncharacterized protein</fullName>
    </submittedName>
</protein>
<evidence type="ECO:0000313" key="2">
    <source>
        <dbReference type="Proteomes" id="UP000287651"/>
    </source>
</evidence>
<reference evidence="1 2" key="1">
    <citation type="journal article" date="2014" name="Agronomy (Basel)">
        <title>A Draft Genome Sequence for Ensete ventricosum, the Drought-Tolerant Tree Against Hunger.</title>
        <authorList>
            <person name="Harrison J."/>
            <person name="Moore K.A."/>
            <person name="Paszkiewicz K."/>
            <person name="Jones T."/>
            <person name="Grant M."/>
            <person name="Ambacheew D."/>
            <person name="Muzemil S."/>
            <person name="Studholme D.J."/>
        </authorList>
    </citation>
    <scope>NUCLEOTIDE SEQUENCE [LARGE SCALE GENOMIC DNA]</scope>
</reference>
<proteinExistence type="predicted"/>